<reference evidence="2" key="2">
    <citation type="submission" date="2017-12" db="EMBL/GenBank/DDBJ databases">
        <title>Genome sequence of the Bar-tailed Godwit (Limosa lapponica baueri).</title>
        <authorList>
            <person name="Lima N.C.B."/>
            <person name="Parody-Merino A.M."/>
            <person name="Battley P.F."/>
            <person name="Fidler A.E."/>
            <person name="Prosdocimi F."/>
        </authorList>
    </citation>
    <scope>NUCLEOTIDE SEQUENCE [LARGE SCALE GENOMIC DNA]</scope>
</reference>
<accession>A0A2I0THL9</accession>
<evidence type="ECO:0000313" key="1">
    <source>
        <dbReference type="EMBL" id="PKU33293.1"/>
    </source>
</evidence>
<dbReference type="AlphaFoldDB" id="A0A2I0THL9"/>
<proteinExistence type="predicted"/>
<evidence type="ECO:0000313" key="2">
    <source>
        <dbReference type="Proteomes" id="UP000233556"/>
    </source>
</evidence>
<dbReference type="Proteomes" id="UP000233556">
    <property type="component" value="Unassembled WGS sequence"/>
</dbReference>
<evidence type="ECO:0008006" key="3">
    <source>
        <dbReference type="Google" id="ProtNLM"/>
    </source>
</evidence>
<name>A0A2I0THL9_LIMLA</name>
<keyword evidence="2" id="KW-1185">Reference proteome</keyword>
<dbReference type="EMBL" id="KZ510252">
    <property type="protein sequence ID" value="PKU33293.1"/>
    <property type="molecule type" value="Genomic_DNA"/>
</dbReference>
<dbReference type="PANTHER" id="PTHR33332">
    <property type="entry name" value="REVERSE TRANSCRIPTASE DOMAIN-CONTAINING PROTEIN"/>
    <property type="match status" value="1"/>
</dbReference>
<organism evidence="1 2">
    <name type="scientific">Limosa lapponica baueri</name>
    <dbReference type="NCBI Taxonomy" id="1758121"/>
    <lineage>
        <taxon>Eukaryota</taxon>
        <taxon>Metazoa</taxon>
        <taxon>Chordata</taxon>
        <taxon>Craniata</taxon>
        <taxon>Vertebrata</taxon>
        <taxon>Euteleostomi</taxon>
        <taxon>Archelosauria</taxon>
        <taxon>Archosauria</taxon>
        <taxon>Dinosauria</taxon>
        <taxon>Saurischia</taxon>
        <taxon>Theropoda</taxon>
        <taxon>Coelurosauria</taxon>
        <taxon>Aves</taxon>
        <taxon>Neognathae</taxon>
        <taxon>Neoaves</taxon>
        <taxon>Charadriiformes</taxon>
        <taxon>Scolopacidae</taxon>
        <taxon>Limosa</taxon>
    </lineage>
</organism>
<protein>
    <recommendedName>
        <fullName evidence="3">Rna-directed dna polymerase from mobile element jockey-like</fullName>
    </recommendedName>
</protein>
<reference evidence="2" key="1">
    <citation type="submission" date="2017-11" db="EMBL/GenBank/DDBJ databases">
        <authorList>
            <person name="Lima N.C."/>
            <person name="Parody-Merino A.M."/>
            <person name="Battley P.F."/>
            <person name="Fidler A.E."/>
            <person name="Prosdocimi F."/>
        </authorList>
    </citation>
    <scope>NUCLEOTIDE SEQUENCE [LARGE SCALE GENOMIC DNA]</scope>
</reference>
<sequence>MCRWREPWTTAMEQSIWADRNLMKFNKEKYKVLGRNNPMRQYMLEADQLESSLAEKDLGVLVDTKLNMRQQCAPVAKAANGILGCIRQSIVSRSKEVILTLCSALVRPHCVQFWAPQYKRDILDILGRVQHKDD</sequence>
<gene>
    <name evidence="1" type="ORF">llap_16403</name>
</gene>